<feature type="domain" description="UPF0033" evidence="1">
    <location>
        <begin position="6"/>
        <end position="68"/>
    </location>
</feature>
<keyword evidence="3" id="KW-1185">Reference proteome</keyword>
<name>A0ABM9A3D5_9VIBR</name>
<dbReference type="EMBL" id="CAKLDM010000002">
    <property type="protein sequence ID" value="CAH0539094.1"/>
    <property type="molecule type" value="Genomic_DNA"/>
</dbReference>
<gene>
    <name evidence="2" type="ORF">VMF7928_01892</name>
</gene>
<accession>A0ABM9A3D5</accession>
<evidence type="ECO:0000259" key="1">
    <source>
        <dbReference type="Pfam" id="PF01206"/>
    </source>
</evidence>
<comment type="caution">
    <text evidence="2">The sequence shown here is derived from an EMBL/GenBank/DDBJ whole genome shotgun (WGS) entry which is preliminary data.</text>
</comment>
<dbReference type="Proteomes" id="UP000838748">
    <property type="component" value="Unassembled WGS sequence"/>
</dbReference>
<evidence type="ECO:0000313" key="2">
    <source>
        <dbReference type="EMBL" id="CAH0539094.1"/>
    </source>
</evidence>
<dbReference type="InterPro" id="IPR001455">
    <property type="entry name" value="TusA-like"/>
</dbReference>
<sequence>MKPQLLDLREERCPRALLLAKRHLVSLRANEIATIYVIEMGSIKDIERYLINNDYSYQTIERDGYWRIEDIKRDFTG</sequence>
<dbReference type="Gene3D" id="3.30.110.40">
    <property type="entry name" value="TusA-like domain"/>
    <property type="match status" value="1"/>
</dbReference>
<evidence type="ECO:0000313" key="3">
    <source>
        <dbReference type="Proteomes" id="UP000838748"/>
    </source>
</evidence>
<dbReference type="RefSeq" id="WP_237361217.1">
    <property type="nucleotide sequence ID" value="NZ_CAKLDM010000002.1"/>
</dbReference>
<protein>
    <recommendedName>
        <fullName evidence="1">UPF0033 domain-containing protein</fullName>
    </recommendedName>
</protein>
<proteinExistence type="predicted"/>
<reference evidence="2" key="1">
    <citation type="submission" date="2021-11" db="EMBL/GenBank/DDBJ databases">
        <authorList>
            <person name="Rodrigo-Torres L."/>
            <person name="Arahal R. D."/>
            <person name="Lucena T."/>
        </authorList>
    </citation>
    <scope>NUCLEOTIDE SEQUENCE</scope>
    <source>
        <strain evidence="2">CECT 7928</strain>
    </source>
</reference>
<organism evidence="2 3">
    <name type="scientific">Vibrio marisflavi CECT 7928</name>
    <dbReference type="NCBI Taxonomy" id="634439"/>
    <lineage>
        <taxon>Bacteria</taxon>
        <taxon>Pseudomonadati</taxon>
        <taxon>Pseudomonadota</taxon>
        <taxon>Gammaproteobacteria</taxon>
        <taxon>Vibrionales</taxon>
        <taxon>Vibrionaceae</taxon>
        <taxon>Vibrio</taxon>
    </lineage>
</organism>
<dbReference type="SUPFAM" id="SSF64307">
    <property type="entry name" value="SirA-like"/>
    <property type="match status" value="1"/>
</dbReference>
<dbReference type="Pfam" id="PF01206">
    <property type="entry name" value="TusA"/>
    <property type="match status" value="1"/>
</dbReference>
<dbReference type="InterPro" id="IPR036868">
    <property type="entry name" value="TusA-like_sf"/>
</dbReference>